<gene>
    <name evidence="2" type="ORF">g.44562</name>
</gene>
<feature type="compositionally biased region" description="Low complexity" evidence="1">
    <location>
        <begin position="77"/>
        <end position="110"/>
    </location>
</feature>
<feature type="region of interest" description="Disordered" evidence="1">
    <location>
        <begin position="48"/>
        <end position="130"/>
    </location>
</feature>
<organism evidence="2">
    <name type="scientific">Cuerna arida</name>
    <dbReference type="NCBI Taxonomy" id="1464854"/>
    <lineage>
        <taxon>Eukaryota</taxon>
        <taxon>Metazoa</taxon>
        <taxon>Ecdysozoa</taxon>
        <taxon>Arthropoda</taxon>
        <taxon>Hexapoda</taxon>
        <taxon>Insecta</taxon>
        <taxon>Pterygota</taxon>
        <taxon>Neoptera</taxon>
        <taxon>Paraneoptera</taxon>
        <taxon>Hemiptera</taxon>
        <taxon>Auchenorrhyncha</taxon>
        <taxon>Membracoidea</taxon>
        <taxon>Cicadellidae</taxon>
        <taxon>Cicadellinae</taxon>
        <taxon>Proconiini</taxon>
        <taxon>Cuerna</taxon>
    </lineage>
</organism>
<name>A0A1B6H0J2_9HEMI</name>
<reference evidence="2" key="1">
    <citation type="submission" date="2015-11" db="EMBL/GenBank/DDBJ databases">
        <title>De novo transcriptome assembly of four potential Pierce s Disease insect vectors from Arizona vineyards.</title>
        <authorList>
            <person name="Tassone E.E."/>
        </authorList>
    </citation>
    <scope>NUCLEOTIDE SEQUENCE</scope>
</reference>
<evidence type="ECO:0000313" key="2">
    <source>
        <dbReference type="EMBL" id="JAS68200.1"/>
    </source>
</evidence>
<proteinExistence type="predicted"/>
<sequence length="130" mass="13780">SSNVSLFNATVYIVSRDQDPKRVLRCGLTHAELLEKLRELLATHNATLAAKPTTNPSSPHLDRPIALGETSGDDTTLPHSSALSKTSSSPSLSGFPSPTTPTTFKPNTLSCSSPSSNQKNISPNKVVNLI</sequence>
<protein>
    <submittedName>
        <fullName evidence="2">Uncharacterized protein</fullName>
    </submittedName>
</protein>
<evidence type="ECO:0000256" key="1">
    <source>
        <dbReference type="SAM" id="MobiDB-lite"/>
    </source>
</evidence>
<feature type="compositionally biased region" description="Polar residues" evidence="1">
    <location>
        <begin position="111"/>
        <end position="130"/>
    </location>
</feature>
<dbReference type="AlphaFoldDB" id="A0A1B6H0J2"/>
<feature type="non-terminal residue" evidence="2">
    <location>
        <position position="1"/>
    </location>
</feature>
<accession>A0A1B6H0J2</accession>
<dbReference type="EMBL" id="GECZ01001569">
    <property type="protein sequence ID" value="JAS68200.1"/>
    <property type="molecule type" value="Transcribed_RNA"/>
</dbReference>